<sequence>MRFKQESTHLTPEQLLPNQSTPLKKISTIQIPPPTPPNPSFQYSTELQHYLSGRSLLPDELSFSIEDLHEHYLNGYITYGKGLNNYHCHRCGNRKKHLFARFNCFRCQGECTYCRNCIMMGRVSECTPLISWTGPPPTSVNLTLFDWTGTLSKAQQEASNRVVDTVKTNDNLLVWAVCGAGKTEVLFQGIHEALSKNKRVCIAAPRTDVILELSPRLQKVFPNTSITTLYGGSDDRHEYGQLVLTTSHQLFRYKRAFDFIVIDEVDAFPYSYDPTLKYAVEKARKSKSAIVYLTATPDSQTQKNCSSKKQNHIRIPARYHRHRIPMPRLVWCGNWNKAFEKNRIPSILKKWTLQRLQQNKQAFIFFPSVKIMEKALPLFQKLNPAIEAVHAEEPHRKEKVQKMRSGETPILLTTTILERGVTIPNIDVAVLGAEESIFTESALVQIAGRAGRSAEYPKGDVVYFHYGKTKGMINAIMHIYSMNKEAGKRGLIDG</sequence>
<evidence type="ECO:0000256" key="3">
    <source>
        <dbReference type="ARBA" id="ARBA00023125"/>
    </source>
</evidence>
<dbReference type="InterPro" id="IPR014001">
    <property type="entry name" value="Helicase_ATP-bd"/>
</dbReference>
<dbReference type="InterPro" id="IPR027417">
    <property type="entry name" value="P-loop_NTPase"/>
</dbReference>
<evidence type="ECO:0000259" key="4">
    <source>
        <dbReference type="PROSITE" id="PS51192"/>
    </source>
</evidence>
<accession>A0A1C4D8Q8</accession>
<dbReference type="SUPFAM" id="SSF52540">
    <property type="entry name" value="P-loop containing nucleoside triphosphate hydrolases"/>
    <property type="match status" value="1"/>
</dbReference>
<feature type="domain" description="Helicase ATP-binding" evidence="4">
    <location>
        <begin position="163"/>
        <end position="315"/>
    </location>
</feature>
<dbReference type="FunFam" id="3.40.50.300:FF:001697">
    <property type="entry name" value="ComF operon protein 1"/>
    <property type="match status" value="1"/>
</dbReference>
<keyword evidence="2" id="KW-0067">ATP-binding</keyword>
<reference evidence="7" key="1">
    <citation type="submission" date="2016-08" db="EMBL/GenBank/DDBJ databases">
        <authorList>
            <person name="Varghese N."/>
            <person name="Submissions Spin"/>
        </authorList>
    </citation>
    <scope>NUCLEOTIDE SEQUENCE [LARGE SCALE GENOMIC DNA]</scope>
    <source>
        <strain evidence="7">SGD-1123</strain>
    </source>
</reference>
<organism evidence="6 7">
    <name type="scientific">[Bacillus] enclensis</name>
    <dbReference type="NCBI Taxonomy" id="1402860"/>
    <lineage>
        <taxon>Bacteria</taxon>
        <taxon>Bacillati</taxon>
        <taxon>Bacillota</taxon>
        <taxon>Bacilli</taxon>
        <taxon>Bacillales</taxon>
        <taxon>Bacillaceae</taxon>
        <taxon>Rossellomorea</taxon>
    </lineage>
</organism>
<feature type="domain" description="Helicase C-terminal" evidence="5">
    <location>
        <begin position="343"/>
        <end position="494"/>
    </location>
</feature>
<name>A0A1C4D8Q8_9BACI</name>
<dbReference type="GO" id="GO:0043138">
    <property type="term" value="F:3'-5' DNA helicase activity"/>
    <property type="evidence" value="ECO:0007669"/>
    <property type="project" value="TreeGrafter"/>
</dbReference>
<dbReference type="PANTHER" id="PTHR30580:SF1">
    <property type="entry name" value="COMF OPERON PROTEIN 1"/>
    <property type="match status" value="1"/>
</dbReference>
<dbReference type="RefSeq" id="WP_074440070.1">
    <property type="nucleotide sequence ID" value="NZ_FMAU01000005.1"/>
</dbReference>
<dbReference type="PROSITE" id="PS51192">
    <property type="entry name" value="HELICASE_ATP_BIND_1"/>
    <property type="match status" value="1"/>
</dbReference>
<dbReference type="GO" id="GO:0006310">
    <property type="term" value="P:DNA recombination"/>
    <property type="evidence" value="ECO:0007669"/>
    <property type="project" value="TreeGrafter"/>
</dbReference>
<evidence type="ECO:0000313" key="6">
    <source>
        <dbReference type="EMBL" id="SCC27727.1"/>
    </source>
</evidence>
<keyword evidence="7" id="KW-1185">Reference proteome</keyword>
<protein>
    <submittedName>
        <fullName evidence="6">Competence protein ComFA</fullName>
    </submittedName>
</protein>
<dbReference type="InterPro" id="IPR001650">
    <property type="entry name" value="Helicase_C-like"/>
</dbReference>
<dbReference type="OrthoDB" id="2077914at2"/>
<dbReference type="Pfam" id="PF00271">
    <property type="entry name" value="Helicase_C"/>
    <property type="match status" value="1"/>
</dbReference>
<dbReference type="SMART" id="SM00490">
    <property type="entry name" value="HELICc"/>
    <property type="match status" value="1"/>
</dbReference>
<evidence type="ECO:0000256" key="1">
    <source>
        <dbReference type="ARBA" id="ARBA00022741"/>
    </source>
</evidence>
<dbReference type="Pfam" id="PF04851">
    <property type="entry name" value="ResIII"/>
    <property type="match status" value="1"/>
</dbReference>
<dbReference type="PROSITE" id="PS51194">
    <property type="entry name" value="HELICASE_CTER"/>
    <property type="match status" value="1"/>
</dbReference>
<dbReference type="PANTHER" id="PTHR30580">
    <property type="entry name" value="PRIMOSOMAL PROTEIN N"/>
    <property type="match status" value="1"/>
</dbReference>
<dbReference type="CDD" id="cd17925">
    <property type="entry name" value="DEXDc_ComFA"/>
    <property type="match status" value="1"/>
</dbReference>
<dbReference type="GO" id="GO:0003677">
    <property type="term" value="F:DNA binding"/>
    <property type="evidence" value="ECO:0007669"/>
    <property type="project" value="UniProtKB-KW"/>
</dbReference>
<evidence type="ECO:0000259" key="5">
    <source>
        <dbReference type="PROSITE" id="PS51194"/>
    </source>
</evidence>
<dbReference type="SMART" id="SM00487">
    <property type="entry name" value="DEXDc"/>
    <property type="match status" value="1"/>
</dbReference>
<dbReference type="Proteomes" id="UP000181997">
    <property type="component" value="Unassembled WGS sequence"/>
</dbReference>
<evidence type="ECO:0000313" key="7">
    <source>
        <dbReference type="Proteomes" id="UP000181997"/>
    </source>
</evidence>
<dbReference type="GO" id="GO:0016787">
    <property type="term" value="F:hydrolase activity"/>
    <property type="evidence" value="ECO:0007669"/>
    <property type="project" value="InterPro"/>
</dbReference>
<dbReference type="FunFam" id="3.40.50.300:FF:001736">
    <property type="entry name" value="COMF operon protein 1"/>
    <property type="match status" value="1"/>
</dbReference>
<evidence type="ECO:0000256" key="2">
    <source>
        <dbReference type="ARBA" id="ARBA00022840"/>
    </source>
</evidence>
<dbReference type="EMBL" id="FMAU01000005">
    <property type="protein sequence ID" value="SCC27727.1"/>
    <property type="molecule type" value="Genomic_DNA"/>
</dbReference>
<dbReference type="AlphaFoldDB" id="A0A1C4D8Q8"/>
<dbReference type="GO" id="GO:0006270">
    <property type="term" value="P:DNA replication initiation"/>
    <property type="evidence" value="ECO:0007669"/>
    <property type="project" value="TreeGrafter"/>
</dbReference>
<dbReference type="GO" id="GO:0006302">
    <property type="term" value="P:double-strand break repair"/>
    <property type="evidence" value="ECO:0007669"/>
    <property type="project" value="TreeGrafter"/>
</dbReference>
<proteinExistence type="predicted"/>
<dbReference type="InterPro" id="IPR006935">
    <property type="entry name" value="Helicase/UvrB_N"/>
</dbReference>
<keyword evidence="1" id="KW-0547">Nucleotide-binding</keyword>
<dbReference type="Gene3D" id="3.40.50.300">
    <property type="entry name" value="P-loop containing nucleotide triphosphate hydrolases"/>
    <property type="match status" value="2"/>
</dbReference>
<keyword evidence="3" id="KW-0238">DNA-binding</keyword>
<gene>
    <name evidence="6" type="ORF">GA0061094_3620</name>
</gene>
<dbReference type="GO" id="GO:0005524">
    <property type="term" value="F:ATP binding"/>
    <property type="evidence" value="ECO:0007669"/>
    <property type="project" value="UniProtKB-KW"/>
</dbReference>